<keyword evidence="6" id="KW-1185">Reference proteome</keyword>
<feature type="signal peptide" evidence="2">
    <location>
        <begin position="1"/>
        <end position="20"/>
    </location>
</feature>
<sequence>MKKTALVLATVGALGVSAVAGPTPAEARWHGGFGPALAGGLLAGAVIGGLASSAYAYGPGYGYYGYPGYYDDYYAPAYYGGYYPWGGYTRTYYSTSYAPAYYGYRYRRVVSPAFAYYGGPFPRRHFYYHRWRPYW</sequence>
<feature type="chain" id="PRO_5041067048" evidence="2">
    <location>
        <begin position="21"/>
        <end position="135"/>
    </location>
</feature>
<evidence type="ECO:0000256" key="1">
    <source>
        <dbReference type="SAM" id="Phobius"/>
    </source>
</evidence>
<reference evidence="3 6" key="2">
    <citation type="submission" date="2021-03" db="EMBL/GenBank/DDBJ databases">
        <title>Genome Sequence of Bradyrhizobium vignae strain ISRA400.</title>
        <authorList>
            <person name="Tisa L.S."/>
            <person name="Svistoonoff S."/>
            <person name="Hocher V."/>
            <person name="Fall S."/>
            <person name="Zaiya A."/>
            <person name="Naing D."/>
            <person name="Niang N."/>
            <person name="Diouf A."/>
            <person name="Dasylva M.C."/>
            <person name="Toure O."/>
            <person name="Gueye M."/>
            <person name="Gully D."/>
            <person name="Tisseyre P."/>
            <person name="Simpson S."/>
            <person name="Morris K."/>
            <person name="Thomas W.K."/>
        </authorList>
    </citation>
    <scope>NUCLEOTIDE SEQUENCE [LARGE SCALE GENOMIC DNA]</scope>
    <source>
        <strain evidence="3 6">ISRA400</strain>
    </source>
</reference>
<organism evidence="4 5">
    <name type="scientific">Bradyrhizobium vignae</name>
    <dbReference type="NCBI Taxonomy" id="1549949"/>
    <lineage>
        <taxon>Bacteria</taxon>
        <taxon>Pseudomonadati</taxon>
        <taxon>Pseudomonadota</taxon>
        <taxon>Alphaproteobacteria</taxon>
        <taxon>Hyphomicrobiales</taxon>
        <taxon>Nitrobacteraceae</taxon>
        <taxon>Bradyrhizobium</taxon>
    </lineage>
</organism>
<keyword evidence="2" id="KW-0732">Signal</keyword>
<accession>A0A2U3Q3Q3</accession>
<dbReference type="EMBL" id="LS398110">
    <property type="protein sequence ID" value="SPP96040.1"/>
    <property type="molecule type" value="Genomic_DNA"/>
</dbReference>
<dbReference type="RefSeq" id="WP_122403702.1">
    <property type="nucleotide sequence ID" value="NZ_JAGIKT010000004.1"/>
</dbReference>
<keyword evidence="1" id="KW-0812">Transmembrane</keyword>
<dbReference type="Proteomes" id="UP000246085">
    <property type="component" value="Chromosome BRAD3257"/>
</dbReference>
<dbReference type="OrthoDB" id="9256303at2"/>
<keyword evidence="1" id="KW-1133">Transmembrane helix</keyword>
<gene>
    <name evidence="4" type="ORF">BRAD3257_5082</name>
    <name evidence="3" type="ORF">JWS04_03570</name>
</gene>
<dbReference type="KEGG" id="bvz:BRAD3257_5082"/>
<evidence type="ECO:0000313" key="3">
    <source>
        <dbReference type="EMBL" id="MBP0110192.1"/>
    </source>
</evidence>
<protein>
    <submittedName>
        <fullName evidence="4">Uncharacterized protein</fullName>
    </submittedName>
</protein>
<reference evidence="4 5" key="1">
    <citation type="submission" date="2018-03" db="EMBL/GenBank/DDBJ databases">
        <authorList>
            <person name="Gully D."/>
        </authorList>
    </citation>
    <scope>NUCLEOTIDE SEQUENCE [LARGE SCALE GENOMIC DNA]</scope>
    <source>
        <strain evidence="4">ORS3257</strain>
    </source>
</reference>
<dbReference type="EMBL" id="JAGIKT010000004">
    <property type="protein sequence ID" value="MBP0110192.1"/>
    <property type="molecule type" value="Genomic_DNA"/>
</dbReference>
<evidence type="ECO:0000313" key="6">
    <source>
        <dbReference type="Proteomes" id="UP000669317"/>
    </source>
</evidence>
<accession>A0A4Q0Q6N1</accession>
<evidence type="ECO:0000256" key="2">
    <source>
        <dbReference type="SAM" id="SignalP"/>
    </source>
</evidence>
<dbReference type="Proteomes" id="UP000669317">
    <property type="component" value="Unassembled WGS sequence"/>
</dbReference>
<dbReference type="AlphaFoldDB" id="A0A2U3Q3Q3"/>
<name>A0A2U3Q3Q3_9BRAD</name>
<keyword evidence="1" id="KW-0472">Membrane</keyword>
<evidence type="ECO:0000313" key="5">
    <source>
        <dbReference type="Proteomes" id="UP000246085"/>
    </source>
</evidence>
<feature type="transmembrane region" description="Helical" evidence="1">
    <location>
        <begin position="36"/>
        <end position="57"/>
    </location>
</feature>
<proteinExistence type="predicted"/>
<evidence type="ECO:0000313" key="4">
    <source>
        <dbReference type="EMBL" id="SPP96040.1"/>
    </source>
</evidence>